<comment type="caution">
    <text evidence="1">The sequence shown here is derived from an EMBL/GenBank/DDBJ whole genome shotgun (WGS) entry which is preliminary data.</text>
</comment>
<name>A0ABU5IB07_9BURK</name>
<accession>A0ABU5IB07</accession>
<protein>
    <submittedName>
        <fullName evidence="1">EthD family reductase</fullName>
    </submittedName>
</protein>
<dbReference type="EMBL" id="JAXOJX010000007">
    <property type="protein sequence ID" value="MDZ5456299.1"/>
    <property type="molecule type" value="Genomic_DNA"/>
</dbReference>
<reference evidence="1 2" key="1">
    <citation type="submission" date="2023-11" db="EMBL/GenBank/DDBJ databases">
        <title>Draft genome of Azohydromonas lata strain H1 (DSM1123), a polyhydroxyalkanoate producer.</title>
        <authorList>
            <person name="Traversa D."/>
            <person name="D'Addabbo P."/>
            <person name="Pazzani C."/>
            <person name="Manzari C."/>
            <person name="Chiara M."/>
            <person name="Scrascia M."/>
        </authorList>
    </citation>
    <scope>NUCLEOTIDE SEQUENCE [LARGE SCALE GENOMIC DNA]</scope>
    <source>
        <strain evidence="1 2">H1</strain>
    </source>
</reference>
<dbReference type="Proteomes" id="UP001293718">
    <property type="component" value="Unassembled WGS sequence"/>
</dbReference>
<dbReference type="SUPFAM" id="SSF54909">
    <property type="entry name" value="Dimeric alpha+beta barrel"/>
    <property type="match status" value="1"/>
</dbReference>
<dbReference type="InterPro" id="IPR011008">
    <property type="entry name" value="Dimeric_a/b-barrel"/>
</dbReference>
<sequence length="240" mass="26524">MNYCLFLLAQAGKAQANLVAPSISPAFVRSLRAIPGLARLTVHRAGGRAQDPAIAHGEGPAGVFQFYFDDLPALEAALARGAALDCAWRRSDVAALQDLRWSQQVMAVRRYALATAWPRQEKAVRQACTYFVSYEGRAADDEAWLAHYLRHHPPLMKKLPGLRALEVYSRVDCDNGLAISKSRALQRNLVMFDSLQALNEALDSPVRRELRADYEGFPAFEGVSPHGAMETEIHAPTLRV</sequence>
<dbReference type="RefSeq" id="WP_322464901.1">
    <property type="nucleotide sequence ID" value="NZ_JAXOJX010000007.1"/>
</dbReference>
<organism evidence="1 2">
    <name type="scientific">Azohydromonas lata</name>
    <dbReference type="NCBI Taxonomy" id="45677"/>
    <lineage>
        <taxon>Bacteria</taxon>
        <taxon>Pseudomonadati</taxon>
        <taxon>Pseudomonadota</taxon>
        <taxon>Betaproteobacteria</taxon>
        <taxon>Burkholderiales</taxon>
        <taxon>Sphaerotilaceae</taxon>
        <taxon>Azohydromonas</taxon>
    </lineage>
</organism>
<evidence type="ECO:0000313" key="1">
    <source>
        <dbReference type="EMBL" id="MDZ5456299.1"/>
    </source>
</evidence>
<dbReference type="NCBIfam" id="TIGR02118">
    <property type="entry name" value="EthD family reductase"/>
    <property type="match status" value="1"/>
</dbReference>
<dbReference type="InterPro" id="IPR009799">
    <property type="entry name" value="EthD_dom"/>
</dbReference>
<proteinExistence type="predicted"/>
<evidence type="ECO:0000313" key="2">
    <source>
        <dbReference type="Proteomes" id="UP001293718"/>
    </source>
</evidence>
<dbReference type="Gene3D" id="3.30.70.100">
    <property type="match status" value="1"/>
</dbReference>
<gene>
    <name evidence="1" type="ORF">SM757_06905</name>
</gene>
<keyword evidence="2" id="KW-1185">Reference proteome</keyword>